<accession>A0A2H9VUY1</accession>
<dbReference type="Proteomes" id="UP000242687">
    <property type="component" value="Unassembled WGS sequence"/>
</dbReference>
<sequence>MKKSAYLLLFAITGSLTASAQDKLKEVQETSIWASTNKVDGKLTELNNTFQAYNKTLKVFYSLSNDSKAVYLQLKSSDPTTIAKIQAGGITFALNTANKKKEEDAFSVTYPVIARQQRGQRGPGGFGGPGGGAGGARGGAGGMGGFGALIAGDSAEVKEAQQKFVAAGKEIKVDGFKDISDSLISVYNEYGIKAAMNFEADGSFTYEVAVPFKQLGLNAADGKEVAYNLKLNGLQMGGRNGGPGGFGGPGGGGNDVAIGGFGGGGGGARGGAGGGGFGGGGGGARGGGGRGGFGGGGGGARPAGNNRPGANINFAELASATDFWGKYKLAKQQ</sequence>
<evidence type="ECO:0000313" key="3">
    <source>
        <dbReference type="Proteomes" id="UP000242687"/>
    </source>
</evidence>
<name>A0A2H9VUY1_9SPHI</name>
<proteinExistence type="predicted"/>
<evidence type="ECO:0000313" key="2">
    <source>
        <dbReference type="EMBL" id="PJJ84634.1"/>
    </source>
</evidence>
<organism evidence="2 3">
    <name type="scientific">Mucilaginibacter auburnensis</name>
    <dbReference type="NCBI Taxonomy" id="1457233"/>
    <lineage>
        <taxon>Bacteria</taxon>
        <taxon>Pseudomonadati</taxon>
        <taxon>Bacteroidota</taxon>
        <taxon>Sphingobacteriia</taxon>
        <taxon>Sphingobacteriales</taxon>
        <taxon>Sphingobacteriaceae</taxon>
        <taxon>Mucilaginibacter</taxon>
    </lineage>
</organism>
<reference evidence="2 3" key="1">
    <citation type="submission" date="2017-11" db="EMBL/GenBank/DDBJ databases">
        <title>Genomic Encyclopedia of Archaeal and Bacterial Type Strains, Phase II (KMG-II): From Individual Species to Whole Genera.</title>
        <authorList>
            <person name="Goeker M."/>
        </authorList>
    </citation>
    <scope>NUCLEOTIDE SEQUENCE [LARGE SCALE GENOMIC DNA]</scope>
    <source>
        <strain evidence="2 3">DSM 28175</strain>
    </source>
</reference>
<dbReference type="EMBL" id="PGFJ01000001">
    <property type="protein sequence ID" value="PJJ84634.1"/>
    <property type="molecule type" value="Genomic_DNA"/>
</dbReference>
<keyword evidence="1" id="KW-0732">Signal</keyword>
<protein>
    <submittedName>
        <fullName evidence="2">Uncharacterized protein</fullName>
    </submittedName>
</protein>
<gene>
    <name evidence="2" type="ORF">CLV57_1649</name>
</gene>
<evidence type="ECO:0000256" key="1">
    <source>
        <dbReference type="SAM" id="SignalP"/>
    </source>
</evidence>
<comment type="caution">
    <text evidence="2">The sequence shown here is derived from an EMBL/GenBank/DDBJ whole genome shotgun (WGS) entry which is preliminary data.</text>
</comment>
<feature type="signal peptide" evidence="1">
    <location>
        <begin position="1"/>
        <end position="20"/>
    </location>
</feature>
<dbReference type="AlphaFoldDB" id="A0A2H9VUY1"/>
<dbReference type="RefSeq" id="WP_211290036.1">
    <property type="nucleotide sequence ID" value="NZ_PGFJ01000001.1"/>
</dbReference>
<feature type="chain" id="PRO_5014167956" evidence="1">
    <location>
        <begin position="21"/>
        <end position="333"/>
    </location>
</feature>
<keyword evidence="3" id="KW-1185">Reference proteome</keyword>